<name>A0ABT7W8C5_9BORD</name>
<dbReference type="Proteomes" id="UP001175604">
    <property type="component" value="Unassembled WGS sequence"/>
</dbReference>
<accession>A0ABT7W8C5</accession>
<proteinExistence type="predicted"/>
<protein>
    <submittedName>
        <fullName evidence="2">CGNR zinc finger domain-containing protein</fullName>
    </submittedName>
</protein>
<organism evidence="2 3">
    <name type="scientific">Bordetella petrii</name>
    <dbReference type="NCBI Taxonomy" id="94624"/>
    <lineage>
        <taxon>Bacteria</taxon>
        <taxon>Pseudomonadati</taxon>
        <taxon>Pseudomonadota</taxon>
        <taxon>Betaproteobacteria</taxon>
        <taxon>Burkholderiales</taxon>
        <taxon>Alcaligenaceae</taxon>
        <taxon>Bordetella</taxon>
    </lineage>
</organism>
<dbReference type="InterPro" id="IPR010852">
    <property type="entry name" value="ABATE"/>
</dbReference>
<evidence type="ECO:0000313" key="2">
    <source>
        <dbReference type="EMBL" id="MDM9561425.1"/>
    </source>
</evidence>
<dbReference type="InterPro" id="IPR023286">
    <property type="entry name" value="ABATE_dom_sf"/>
</dbReference>
<gene>
    <name evidence="2" type="ORF">QUC21_20490</name>
</gene>
<reference evidence="2" key="1">
    <citation type="submission" date="2023-06" db="EMBL/GenBank/DDBJ databases">
        <title>full genome analysis of Phenantherene degrader P3.</title>
        <authorList>
            <person name="Akbar A."/>
            <person name="Rahmeh R."/>
            <person name="Kishk M."/>
        </authorList>
    </citation>
    <scope>NUCLEOTIDE SEQUENCE</scope>
    <source>
        <strain evidence="2">P3</strain>
    </source>
</reference>
<dbReference type="InterPro" id="IPR021005">
    <property type="entry name" value="Znf_CGNR"/>
</dbReference>
<dbReference type="PANTHER" id="PTHR35525">
    <property type="entry name" value="BLL6575 PROTEIN"/>
    <property type="match status" value="1"/>
</dbReference>
<dbReference type="Pfam" id="PF11706">
    <property type="entry name" value="zf-CGNR"/>
    <property type="match status" value="1"/>
</dbReference>
<dbReference type="PANTHER" id="PTHR35525:SF3">
    <property type="entry name" value="BLL6575 PROTEIN"/>
    <property type="match status" value="1"/>
</dbReference>
<sequence>MDNSGGQRWGPESFVGGHPYLDFLNTGGGKTKARDVRGFADWAGLLDWLAAAGQLEPGERAGLQRLAAGRPARAALDRLVAHRENAYEVLAAVAHGLPPPAAGVARLENDLRAALRHATLRLSAPGPGAWRVDAAAAGLDLPRHRLVLAAQTLIADGLLPRLRQCEACSWLFLDTSRGGRRRWCSMATCGNRAKARRHYRAQSLAD</sequence>
<dbReference type="Pfam" id="PF07336">
    <property type="entry name" value="ABATE"/>
    <property type="match status" value="1"/>
</dbReference>
<comment type="caution">
    <text evidence="2">The sequence shown here is derived from an EMBL/GenBank/DDBJ whole genome shotgun (WGS) entry which is preliminary data.</text>
</comment>
<dbReference type="EMBL" id="JAUDJE010000022">
    <property type="protein sequence ID" value="MDM9561425.1"/>
    <property type="molecule type" value="Genomic_DNA"/>
</dbReference>
<dbReference type="RefSeq" id="WP_289786537.1">
    <property type="nucleotide sequence ID" value="NZ_JAUDJE010000022.1"/>
</dbReference>
<evidence type="ECO:0000259" key="1">
    <source>
        <dbReference type="Pfam" id="PF11706"/>
    </source>
</evidence>
<evidence type="ECO:0000313" key="3">
    <source>
        <dbReference type="Proteomes" id="UP001175604"/>
    </source>
</evidence>
<dbReference type="SUPFAM" id="SSF160904">
    <property type="entry name" value="Jann2411-like"/>
    <property type="match status" value="1"/>
</dbReference>
<feature type="domain" description="Zinc finger CGNR" evidence="1">
    <location>
        <begin position="161"/>
        <end position="200"/>
    </location>
</feature>
<keyword evidence="3" id="KW-1185">Reference proteome</keyword>
<dbReference type="Gene3D" id="1.10.3300.10">
    <property type="entry name" value="Jann2411-like domain"/>
    <property type="match status" value="1"/>
</dbReference>